<sequence length="145" mass="16612">MVLQMARLTDDAGETSGKVPCPRLDFENDHVYNGLRTRCVFLSPPINMTKLRRQGQKTSIDYCSDDVIKSTGKNLHRLIGIAGRLSEGFSAQFQSHRSFDYRLNHLANFVQELILLNGKSCPTILVKICPFQRSQHFTDIIREWK</sequence>
<gene>
    <name evidence="1" type="ORF">PXEA_LOCUS4314</name>
</gene>
<accession>A0A448WG11</accession>
<comment type="caution">
    <text evidence="1">The sequence shown here is derived from an EMBL/GenBank/DDBJ whole genome shotgun (WGS) entry which is preliminary data.</text>
</comment>
<dbReference type="AlphaFoldDB" id="A0A448WG11"/>
<dbReference type="EMBL" id="CAAALY010010179">
    <property type="protein sequence ID" value="VEL10874.1"/>
    <property type="molecule type" value="Genomic_DNA"/>
</dbReference>
<evidence type="ECO:0000313" key="1">
    <source>
        <dbReference type="EMBL" id="VEL10874.1"/>
    </source>
</evidence>
<name>A0A448WG11_9PLAT</name>
<dbReference type="Proteomes" id="UP000784294">
    <property type="component" value="Unassembled WGS sequence"/>
</dbReference>
<keyword evidence="2" id="KW-1185">Reference proteome</keyword>
<organism evidence="1 2">
    <name type="scientific">Protopolystoma xenopodis</name>
    <dbReference type="NCBI Taxonomy" id="117903"/>
    <lineage>
        <taxon>Eukaryota</taxon>
        <taxon>Metazoa</taxon>
        <taxon>Spiralia</taxon>
        <taxon>Lophotrochozoa</taxon>
        <taxon>Platyhelminthes</taxon>
        <taxon>Monogenea</taxon>
        <taxon>Polyopisthocotylea</taxon>
        <taxon>Polystomatidea</taxon>
        <taxon>Polystomatidae</taxon>
        <taxon>Protopolystoma</taxon>
    </lineage>
</organism>
<reference evidence="1" key="1">
    <citation type="submission" date="2018-11" db="EMBL/GenBank/DDBJ databases">
        <authorList>
            <consortium name="Pathogen Informatics"/>
        </authorList>
    </citation>
    <scope>NUCLEOTIDE SEQUENCE</scope>
</reference>
<proteinExistence type="predicted"/>
<protein>
    <submittedName>
        <fullName evidence="1">Uncharacterized protein</fullName>
    </submittedName>
</protein>
<evidence type="ECO:0000313" key="2">
    <source>
        <dbReference type="Proteomes" id="UP000784294"/>
    </source>
</evidence>